<dbReference type="OrthoDB" id="422156at2759"/>
<proteinExistence type="predicted"/>
<evidence type="ECO:0000313" key="2">
    <source>
        <dbReference type="Proteomes" id="UP000283530"/>
    </source>
</evidence>
<dbReference type="AlphaFoldDB" id="A0A443NAD8"/>
<keyword evidence="1" id="KW-0675">Receptor</keyword>
<keyword evidence="2" id="KW-1185">Reference proteome</keyword>
<dbReference type="STRING" id="337451.A0A443NAD8"/>
<sequence>MDSQISWDSLRKQSLMLFMQARKLVAQLDEQMSFYRRLVATKADGSESDLESGIEQLLKELQ</sequence>
<reference evidence="1 2" key="1">
    <citation type="journal article" date="2019" name="Nat. Plants">
        <title>Stout camphor tree genome fills gaps in understanding of flowering plant genome evolution.</title>
        <authorList>
            <person name="Chaw S.M."/>
            <person name="Liu Y.C."/>
            <person name="Wu Y.W."/>
            <person name="Wang H.Y."/>
            <person name="Lin C.I."/>
            <person name="Wu C.S."/>
            <person name="Ke H.M."/>
            <person name="Chang L.Y."/>
            <person name="Hsu C.Y."/>
            <person name="Yang H.T."/>
            <person name="Sudianto E."/>
            <person name="Hsu M.H."/>
            <person name="Wu K.P."/>
            <person name="Wang L.N."/>
            <person name="Leebens-Mack J.H."/>
            <person name="Tsai I.J."/>
        </authorList>
    </citation>
    <scope>NUCLEOTIDE SEQUENCE [LARGE SCALE GENOMIC DNA]</scope>
    <source>
        <strain evidence="2">cv. Chaw 1501</strain>
        <tissue evidence="1">Young leaves</tissue>
    </source>
</reference>
<gene>
    <name evidence="1" type="ORF">CKAN_00386400</name>
</gene>
<organism evidence="1 2">
    <name type="scientific">Cinnamomum micranthum f. kanehirae</name>
    <dbReference type="NCBI Taxonomy" id="337451"/>
    <lineage>
        <taxon>Eukaryota</taxon>
        <taxon>Viridiplantae</taxon>
        <taxon>Streptophyta</taxon>
        <taxon>Embryophyta</taxon>
        <taxon>Tracheophyta</taxon>
        <taxon>Spermatophyta</taxon>
        <taxon>Magnoliopsida</taxon>
        <taxon>Magnoliidae</taxon>
        <taxon>Laurales</taxon>
        <taxon>Lauraceae</taxon>
        <taxon>Cinnamomum</taxon>
    </lineage>
</organism>
<dbReference type="Proteomes" id="UP000283530">
    <property type="component" value="Unassembled WGS sequence"/>
</dbReference>
<evidence type="ECO:0000313" key="1">
    <source>
        <dbReference type="EMBL" id="RWR75482.1"/>
    </source>
</evidence>
<comment type="caution">
    <text evidence="1">The sequence shown here is derived from an EMBL/GenBank/DDBJ whole genome shotgun (WGS) entry which is preliminary data.</text>
</comment>
<dbReference type="EMBL" id="QPKB01000002">
    <property type="protein sequence ID" value="RWR75482.1"/>
    <property type="molecule type" value="Genomic_DNA"/>
</dbReference>
<accession>A0A443NAD8</accession>
<protein>
    <submittedName>
        <fullName evidence="1">Golgi SNAP receptor complex member 1-1 isoform X2</fullName>
    </submittedName>
</protein>
<name>A0A443NAD8_9MAGN</name>